<dbReference type="AlphaFoldDB" id="A0A081CS96"/>
<dbReference type="Gene3D" id="3.40.50.2300">
    <property type="match status" value="1"/>
</dbReference>
<gene>
    <name evidence="4" type="primary">cheY</name>
    <name evidence="4" type="ORF">RRU01S_07_00670</name>
</gene>
<feature type="modified residue" description="4-aspartylphosphate" evidence="2">
    <location>
        <position position="53"/>
    </location>
</feature>
<protein>
    <submittedName>
        <fullName evidence="4">Chemotaxis protein CheY</fullName>
    </submittedName>
</protein>
<keyword evidence="1 2" id="KW-0597">Phosphoprotein</keyword>
<evidence type="ECO:0000256" key="2">
    <source>
        <dbReference type="PROSITE-ProRule" id="PRU00169"/>
    </source>
</evidence>
<evidence type="ECO:0000256" key="1">
    <source>
        <dbReference type="ARBA" id="ARBA00022553"/>
    </source>
</evidence>
<dbReference type="CDD" id="cd17562">
    <property type="entry name" value="REC_CheY4-like"/>
    <property type="match status" value="1"/>
</dbReference>
<organism evidence="4 5">
    <name type="scientific">Agrobacterium rubi TR3 = NBRC 13261</name>
    <dbReference type="NCBI Taxonomy" id="1368415"/>
    <lineage>
        <taxon>Bacteria</taxon>
        <taxon>Pseudomonadati</taxon>
        <taxon>Pseudomonadota</taxon>
        <taxon>Alphaproteobacteria</taxon>
        <taxon>Hyphomicrobiales</taxon>
        <taxon>Rhizobiaceae</taxon>
        <taxon>Rhizobium/Agrobacterium group</taxon>
        <taxon>Agrobacterium</taxon>
    </lineage>
</organism>
<reference evidence="4 5" key="1">
    <citation type="submission" date="2014-08" db="EMBL/GenBank/DDBJ databases">
        <title>Whole genome shotgun sequence of Rhizobium rubi NBRC 13261.</title>
        <authorList>
            <person name="Katano-Makiyama Y."/>
            <person name="Hosoyama A."/>
            <person name="Hashimoto M."/>
            <person name="Hosoyama Y."/>
            <person name="Noguchi M."/>
            <person name="Tsuchikane K."/>
            <person name="Uohara A."/>
            <person name="Ohji S."/>
            <person name="Ichikawa N."/>
            <person name="Kimura A."/>
            <person name="Yamazoe A."/>
            <person name="Fujita N."/>
        </authorList>
    </citation>
    <scope>NUCLEOTIDE SEQUENCE [LARGE SCALE GENOMIC DNA]</scope>
    <source>
        <strain evidence="4 5">NBRC 13261</strain>
    </source>
</reference>
<accession>A0A081CS96</accession>
<dbReference type="InterPro" id="IPR011006">
    <property type="entry name" value="CheY-like_superfamily"/>
</dbReference>
<feature type="domain" description="Response regulatory" evidence="3">
    <location>
        <begin position="4"/>
        <end position="120"/>
    </location>
</feature>
<dbReference type="OrthoDB" id="9786548at2"/>
<dbReference type="InterPro" id="IPR050595">
    <property type="entry name" value="Bact_response_regulator"/>
</dbReference>
<dbReference type="PANTHER" id="PTHR44591">
    <property type="entry name" value="STRESS RESPONSE REGULATOR PROTEIN 1"/>
    <property type="match status" value="1"/>
</dbReference>
<dbReference type="PROSITE" id="PS50110">
    <property type="entry name" value="RESPONSE_REGULATORY"/>
    <property type="match status" value="1"/>
</dbReference>
<dbReference type="Proteomes" id="UP000028701">
    <property type="component" value="Unassembled WGS sequence"/>
</dbReference>
<dbReference type="RefSeq" id="WP_045229140.1">
    <property type="nucleotide sequence ID" value="NZ_BBJU01000007.1"/>
</dbReference>
<dbReference type="EMBL" id="BBJU01000007">
    <property type="protein sequence ID" value="GAK69542.1"/>
    <property type="molecule type" value="Genomic_DNA"/>
</dbReference>
<dbReference type="SUPFAM" id="SSF52172">
    <property type="entry name" value="CheY-like"/>
    <property type="match status" value="1"/>
</dbReference>
<dbReference type="PANTHER" id="PTHR44591:SF25">
    <property type="entry name" value="CHEMOTAXIS TWO-COMPONENT RESPONSE REGULATOR"/>
    <property type="match status" value="1"/>
</dbReference>
<dbReference type="SMART" id="SM00448">
    <property type="entry name" value="REC"/>
    <property type="match status" value="1"/>
</dbReference>
<name>A0A081CS96_9HYPH</name>
<proteinExistence type="predicted"/>
<dbReference type="InterPro" id="IPR001789">
    <property type="entry name" value="Sig_transdc_resp-reg_receiver"/>
</dbReference>
<dbReference type="eggNOG" id="COG0745">
    <property type="taxonomic scope" value="Bacteria"/>
</dbReference>
<dbReference type="Pfam" id="PF00072">
    <property type="entry name" value="Response_reg"/>
    <property type="match status" value="1"/>
</dbReference>
<evidence type="ECO:0000259" key="3">
    <source>
        <dbReference type="PROSITE" id="PS50110"/>
    </source>
</evidence>
<sequence>MSANILTVDDSASIRMTTKIALTNAGYQITEAVDGADGLAKAKGGSFDLIVTDLNMPNMNGLEMIEALRQSPAHTGVPIIFLTTESDADMKTRAKAAGATGWVTKPFDPENLVKIVRKVLGR</sequence>
<dbReference type="GO" id="GO:0000160">
    <property type="term" value="P:phosphorelay signal transduction system"/>
    <property type="evidence" value="ECO:0007669"/>
    <property type="project" value="InterPro"/>
</dbReference>
<comment type="caution">
    <text evidence="4">The sequence shown here is derived from an EMBL/GenBank/DDBJ whole genome shotgun (WGS) entry which is preliminary data.</text>
</comment>
<evidence type="ECO:0000313" key="4">
    <source>
        <dbReference type="EMBL" id="GAK69542.1"/>
    </source>
</evidence>
<evidence type="ECO:0000313" key="5">
    <source>
        <dbReference type="Proteomes" id="UP000028701"/>
    </source>
</evidence>